<dbReference type="HOGENOM" id="CLU_522637_0_0_5"/>
<evidence type="ECO:0000313" key="8">
    <source>
        <dbReference type="EMBL" id="EAQ06001.1"/>
    </source>
</evidence>
<dbReference type="AlphaFoldDB" id="A3V6Y5"/>
<dbReference type="Gene3D" id="3.30.450.20">
    <property type="entry name" value="PAS domain"/>
    <property type="match status" value="2"/>
</dbReference>
<dbReference type="InterPro" id="IPR003594">
    <property type="entry name" value="HATPase_dom"/>
</dbReference>
<dbReference type="GO" id="GO:0004673">
    <property type="term" value="F:protein histidine kinase activity"/>
    <property type="evidence" value="ECO:0007669"/>
    <property type="project" value="UniProtKB-EC"/>
</dbReference>
<evidence type="ECO:0000256" key="5">
    <source>
        <dbReference type="ARBA" id="ARBA00023012"/>
    </source>
</evidence>
<dbReference type="Pfam" id="PF02518">
    <property type="entry name" value="HATPase_c"/>
    <property type="match status" value="1"/>
</dbReference>
<feature type="domain" description="PAS fold-3" evidence="7">
    <location>
        <begin position="148"/>
        <end position="215"/>
    </location>
</feature>
<reference evidence="8 9" key="1">
    <citation type="submission" date="2006-01" db="EMBL/GenBank/DDBJ databases">
        <authorList>
            <person name="Hagstrom A."/>
            <person name="Ferriera S."/>
            <person name="Johnson J."/>
            <person name="Kravitz S."/>
            <person name="Halpern A."/>
            <person name="Remington K."/>
            <person name="Beeson K."/>
            <person name="Tran B."/>
            <person name="Rogers Y.-H."/>
            <person name="Friedman R."/>
            <person name="Venter J.C."/>
        </authorList>
    </citation>
    <scope>NUCLEOTIDE SEQUENCE [LARGE SCALE GENOMIC DNA]</scope>
    <source>
        <strain evidence="8 9">SKA53</strain>
    </source>
</reference>
<evidence type="ECO:0000256" key="3">
    <source>
        <dbReference type="ARBA" id="ARBA00022679"/>
    </source>
</evidence>
<dbReference type="Proteomes" id="UP000004507">
    <property type="component" value="Unassembled WGS sequence"/>
</dbReference>
<dbReference type="InterPro" id="IPR001610">
    <property type="entry name" value="PAC"/>
</dbReference>
<dbReference type="RefSeq" id="WP_007205521.1">
    <property type="nucleotide sequence ID" value="NZ_CH672414.1"/>
</dbReference>
<organism evidence="8 9">
    <name type="scientific">Yoonia vestfoldensis SKA53</name>
    <dbReference type="NCBI Taxonomy" id="314232"/>
    <lineage>
        <taxon>Bacteria</taxon>
        <taxon>Pseudomonadati</taxon>
        <taxon>Pseudomonadota</taxon>
        <taxon>Alphaproteobacteria</taxon>
        <taxon>Rhodobacterales</taxon>
        <taxon>Paracoccaceae</taxon>
        <taxon>Yoonia</taxon>
    </lineage>
</organism>
<dbReference type="SUPFAM" id="SSF55785">
    <property type="entry name" value="PYP-like sensor domain (PAS domain)"/>
    <property type="match status" value="2"/>
</dbReference>
<protein>
    <recommendedName>
        <fullName evidence="2">histidine kinase</fullName>
        <ecNumber evidence="2">2.7.13.3</ecNumber>
    </recommendedName>
</protein>
<evidence type="ECO:0000256" key="4">
    <source>
        <dbReference type="ARBA" id="ARBA00022777"/>
    </source>
</evidence>
<sequence>MINLPGKIYLTWADAAFLEIIEHPCVPVVGELGDLVHPDNRASFDDALQSAAQIHAATVWQGRMHTKSAIKSVRISLTPPDTDDPEQPWTGVLQDLSDVMDLQSRFESVLDAAQAYTWRRDMRSGQSQFGIRWAQFAKHEDGRTSMSSDDWLARLHPDDVPAVRAAVQALERGDLDHHTLLYRRKLEDGNWVWLRVHAGVSERDGEGIPTALSGVSFDITSEIEQQQRSDLLNQELRNELSDTQAALERTAYEITENIPVGTYTMVLMPGDDLAQFRFMSRRFLEITGLDEELARADPLIGFTCVHPDDYDVWVQKNTHAFVNRAPFREETRLLVQGQIRWVLAESIPRLRDDGAWVWEGVIQDITSQKISEQAMRRANKKLLKFADTKARLAERESLLQDIHDGFGNQLAIGKIRLRDSAGSTDQAVKIIDDCLDDLRLLFDSLDAEGETLWTVLASLLERTVSRTRSLPVTLDWQIDAARRIKLPARVMLQAARIVQEGLANALRHADAQSISLIVRVERGQRLIILKDDGCGFEVDQTSTGRGLNNMRARAEEQGWQLTISSDSTGCCVTLDMG</sequence>
<dbReference type="STRING" id="314232.SKA53_07846"/>
<comment type="catalytic activity">
    <reaction evidence="1">
        <text>ATP + protein L-histidine = ADP + protein N-phospho-L-histidine.</text>
        <dbReference type="EC" id="2.7.13.3"/>
    </reaction>
</comment>
<dbReference type="EMBL" id="AAMS01000006">
    <property type="protein sequence ID" value="EAQ06001.1"/>
    <property type="molecule type" value="Genomic_DNA"/>
</dbReference>
<dbReference type="eggNOG" id="COG3706">
    <property type="taxonomic scope" value="Bacteria"/>
</dbReference>
<evidence type="ECO:0000256" key="1">
    <source>
        <dbReference type="ARBA" id="ARBA00000085"/>
    </source>
</evidence>
<evidence type="ECO:0000259" key="7">
    <source>
        <dbReference type="Pfam" id="PF08447"/>
    </source>
</evidence>
<dbReference type="EC" id="2.7.13.3" evidence="2"/>
<keyword evidence="9" id="KW-1185">Reference proteome</keyword>
<dbReference type="InterPro" id="IPR050482">
    <property type="entry name" value="Sensor_HK_TwoCompSys"/>
</dbReference>
<keyword evidence="8" id="KW-0723">Serine/threonine-protein kinase</keyword>
<dbReference type="GO" id="GO:0000160">
    <property type="term" value="P:phosphorelay signal transduction system"/>
    <property type="evidence" value="ECO:0007669"/>
    <property type="project" value="UniProtKB-KW"/>
</dbReference>
<keyword evidence="3" id="KW-0808">Transferase</keyword>
<name>A3V6Y5_9RHOB</name>
<proteinExistence type="predicted"/>
<feature type="domain" description="Histidine kinase/HSP90-like ATPase" evidence="6">
    <location>
        <begin position="494"/>
        <end position="574"/>
    </location>
</feature>
<dbReference type="GO" id="GO:0004674">
    <property type="term" value="F:protein serine/threonine kinase activity"/>
    <property type="evidence" value="ECO:0007669"/>
    <property type="project" value="UniProtKB-KW"/>
</dbReference>
<dbReference type="SMART" id="SM00086">
    <property type="entry name" value="PAC"/>
    <property type="match status" value="2"/>
</dbReference>
<dbReference type="PANTHER" id="PTHR24421">
    <property type="entry name" value="NITRATE/NITRITE SENSOR PROTEIN NARX-RELATED"/>
    <property type="match status" value="1"/>
</dbReference>
<dbReference type="eggNOG" id="COG4585">
    <property type="taxonomic scope" value="Bacteria"/>
</dbReference>
<dbReference type="InterPro" id="IPR013655">
    <property type="entry name" value="PAS_fold_3"/>
</dbReference>
<keyword evidence="4 8" id="KW-0418">Kinase</keyword>
<dbReference type="CDD" id="cd16917">
    <property type="entry name" value="HATPase_UhpB-NarQ-NarX-like"/>
    <property type="match status" value="1"/>
</dbReference>
<gene>
    <name evidence="8" type="ORF">SKA53_07846</name>
</gene>
<comment type="caution">
    <text evidence="8">The sequence shown here is derived from an EMBL/GenBank/DDBJ whole genome shotgun (WGS) entry which is preliminary data.</text>
</comment>
<dbReference type="InterPro" id="IPR036890">
    <property type="entry name" value="HATPase_C_sf"/>
</dbReference>
<accession>A3V6Y5</accession>
<evidence type="ECO:0000259" key="6">
    <source>
        <dbReference type="Pfam" id="PF02518"/>
    </source>
</evidence>
<dbReference type="InterPro" id="IPR035965">
    <property type="entry name" value="PAS-like_dom_sf"/>
</dbReference>
<evidence type="ECO:0000313" key="9">
    <source>
        <dbReference type="Proteomes" id="UP000004507"/>
    </source>
</evidence>
<dbReference type="Gene3D" id="3.30.565.10">
    <property type="entry name" value="Histidine kinase-like ATPase, C-terminal domain"/>
    <property type="match status" value="1"/>
</dbReference>
<dbReference type="Pfam" id="PF08447">
    <property type="entry name" value="PAS_3"/>
    <property type="match status" value="1"/>
</dbReference>
<keyword evidence="5" id="KW-0902">Two-component regulatory system</keyword>
<dbReference type="PANTHER" id="PTHR24421:SF10">
    <property type="entry name" value="NITRATE_NITRITE SENSOR PROTEIN NARQ"/>
    <property type="match status" value="1"/>
</dbReference>
<dbReference type="SUPFAM" id="SSF55874">
    <property type="entry name" value="ATPase domain of HSP90 chaperone/DNA topoisomerase II/histidine kinase"/>
    <property type="match status" value="1"/>
</dbReference>
<evidence type="ECO:0000256" key="2">
    <source>
        <dbReference type="ARBA" id="ARBA00012438"/>
    </source>
</evidence>